<dbReference type="EMBL" id="BGPR01033606">
    <property type="protein sequence ID" value="GBO07611.1"/>
    <property type="molecule type" value="Genomic_DNA"/>
</dbReference>
<proteinExistence type="predicted"/>
<sequence length="89" mass="10097">MSDIPHALPGPPDNTFDPPRRIHELKLAADNLRIYEILRCVPQAAGRHDAMTSSECLHRLQRMTLCLCEILVCRLQRCNLILSDIPPLV</sequence>
<protein>
    <submittedName>
        <fullName evidence="1">Uncharacterized protein</fullName>
    </submittedName>
</protein>
<comment type="caution">
    <text evidence="1">The sequence shown here is derived from an EMBL/GenBank/DDBJ whole genome shotgun (WGS) entry which is preliminary data.</text>
</comment>
<name>A0A4Y2U6B4_ARAVE</name>
<evidence type="ECO:0000313" key="1">
    <source>
        <dbReference type="EMBL" id="GBO07611.1"/>
    </source>
</evidence>
<gene>
    <name evidence="1" type="ORF">AVEN_165646_1</name>
</gene>
<evidence type="ECO:0000313" key="2">
    <source>
        <dbReference type="Proteomes" id="UP000499080"/>
    </source>
</evidence>
<organism evidence="1 2">
    <name type="scientific">Araneus ventricosus</name>
    <name type="common">Orbweaver spider</name>
    <name type="synonym">Epeira ventricosa</name>
    <dbReference type="NCBI Taxonomy" id="182803"/>
    <lineage>
        <taxon>Eukaryota</taxon>
        <taxon>Metazoa</taxon>
        <taxon>Ecdysozoa</taxon>
        <taxon>Arthropoda</taxon>
        <taxon>Chelicerata</taxon>
        <taxon>Arachnida</taxon>
        <taxon>Araneae</taxon>
        <taxon>Araneomorphae</taxon>
        <taxon>Entelegynae</taxon>
        <taxon>Araneoidea</taxon>
        <taxon>Araneidae</taxon>
        <taxon>Araneus</taxon>
    </lineage>
</organism>
<dbReference type="Proteomes" id="UP000499080">
    <property type="component" value="Unassembled WGS sequence"/>
</dbReference>
<keyword evidence="2" id="KW-1185">Reference proteome</keyword>
<accession>A0A4Y2U6B4</accession>
<dbReference type="AlphaFoldDB" id="A0A4Y2U6B4"/>
<reference evidence="1 2" key="1">
    <citation type="journal article" date="2019" name="Sci. Rep.">
        <title>Orb-weaving spider Araneus ventricosus genome elucidates the spidroin gene catalogue.</title>
        <authorList>
            <person name="Kono N."/>
            <person name="Nakamura H."/>
            <person name="Ohtoshi R."/>
            <person name="Moran D.A.P."/>
            <person name="Shinohara A."/>
            <person name="Yoshida Y."/>
            <person name="Fujiwara M."/>
            <person name="Mori M."/>
            <person name="Tomita M."/>
            <person name="Arakawa K."/>
        </authorList>
    </citation>
    <scope>NUCLEOTIDE SEQUENCE [LARGE SCALE GENOMIC DNA]</scope>
</reference>